<dbReference type="EMBL" id="FWWZ01000001">
    <property type="protein sequence ID" value="SMC09079.1"/>
    <property type="molecule type" value="Genomic_DNA"/>
</dbReference>
<protein>
    <submittedName>
        <fullName evidence="2">Uncharacterized protein</fullName>
    </submittedName>
</protein>
<keyword evidence="1" id="KW-0472">Membrane</keyword>
<name>A0A1W1WS99_9BACT</name>
<reference evidence="3" key="1">
    <citation type="submission" date="2017-04" db="EMBL/GenBank/DDBJ databases">
        <authorList>
            <person name="Varghese N."/>
            <person name="Submissions S."/>
        </authorList>
    </citation>
    <scope>NUCLEOTIDE SEQUENCE [LARGE SCALE GENOMIC DNA]</scope>
    <source>
        <strain evidence="3">DSM 16512</strain>
    </source>
</reference>
<keyword evidence="1" id="KW-1133">Transmembrane helix</keyword>
<keyword evidence="3" id="KW-1185">Reference proteome</keyword>
<dbReference type="RefSeq" id="WP_084275328.1">
    <property type="nucleotide sequence ID" value="NZ_AP026671.1"/>
</dbReference>
<evidence type="ECO:0000313" key="3">
    <source>
        <dbReference type="Proteomes" id="UP000192602"/>
    </source>
</evidence>
<organism evidence="2 3">
    <name type="scientific">Nitratiruptor tergarcus DSM 16512</name>
    <dbReference type="NCBI Taxonomy" id="1069081"/>
    <lineage>
        <taxon>Bacteria</taxon>
        <taxon>Pseudomonadati</taxon>
        <taxon>Campylobacterota</taxon>
        <taxon>Epsilonproteobacteria</taxon>
        <taxon>Nautiliales</taxon>
        <taxon>Nitratiruptoraceae</taxon>
        <taxon>Nitratiruptor</taxon>
    </lineage>
</organism>
<gene>
    <name evidence="2" type="ORF">SAMN05660197_0877</name>
</gene>
<dbReference type="STRING" id="1069081.SAMN05660197_0877"/>
<evidence type="ECO:0000313" key="2">
    <source>
        <dbReference type="EMBL" id="SMC09079.1"/>
    </source>
</evidence>
<feature type="transmembrane region" description="Helical" evidence="1">
    <location>
        <begin position="18"/>
        <end position="40"/>
    </location>
</feature>
<proteinExistence type="predicted"/>
<accession>A0A1W1WS99</accession>
<evidence type="ECO:0000256" key="1">
    <source>
        <dbReference type="SAM" id="Phobius"/>
    </source>
</evidence>
<keyword evidence="1" id="KW-0812">Transmembrane</keyword>
<dbReference type="Proteomes" id="UP000192602">
    <property type="component" value="Unassembled WGS sequence"/>
</dbReference>
<dbReference type="AlphaFoldDB" id="A0A1W1WS99"/>
<dbReference type="OrthoDB" id="9791791at2"/>
<sequence length="126" mass="15089">MEQLKDIKPLVAIPDYSFYLYIGFIVLVTTLAAVLVYFIIKLLSRKKIDKRKEILERLRSLDLNDPKRVAYEITKYGKYIIRDESSMRLYEDLVRKLTKYKYKKEVPPLSSDIKKEIKLFLRVHDE</sequence>